<protein>
    <recommendedName>
        <fullName evidence="7">MARVEL domain-containing protein</fullName>
    </recommendedName>
</protein>
<feature type="transmembrane region" description="Helical" evidence="6">
    <location>
        <begin position="14"/>
        <end position="33"/>
    </location>
</feature>
<keyword evidence="4 5" id="KW-0472">Membrane</keyword>
<evidence type="ECO:0000256" key="4">
    <source>
        <dbReference type="ARBA" id="ARBA00023136"/>
    </source>
</evidence>
<dbReference type="Pfam" id="PF01284">
    <property type="entry name" value="MARVEL"/>
    <property type="match status" value="1"/>
</dbReference>
<organism evidence="8 9">
    <name type="scientific">Albula goreensis</name>
    <dbReference type="NCBI Taxonomy" id="1534307"/>
    <lineage>
        <taxon>Eukaryota</taxon>
        <taxon>Metazoa</taxon>
        <taxon>Chordata</taxon>
        <taxon>Craniata</taxon>
        <taxon>Vertebrata</taxon>
        <taxon>Euteleostomi</taxon>
        <taxon>Actinopterygii</taxon>
        <taxon>Neopterygii</taxon>
        <taxon>Teleostei</taxon>
        <taxon>Albuliformes</taxon>
        <taxon>Albulidae</taxon>
        <taxon>Albula</taxon>
    </lineage>
</organism>
<evidence type="ECO:0000313" key="8">
    <source>
        <dbReference type="EMBL" id="KAI1889895.1"/>
    </source>
</evidence>
<keyword evidence="2 5" id="KW-0812">Transmembrane</keyword>
<sequence>MELDLAFVKSIRGLLKVGELVTVFVALICFATATVSTYIAATCMEFFVTAALLLLYMFKLNKKFTFFFWPLIDVLNSVIAAVFMFILSIVAVSHSSAKGTLGGGIVGLLATGLWCGDAFLLFRKITFNQARTTANLEK</sequence>
<dbReference type="InterPro" id="IPR050578">
    <property type="entry name" value="MARVEL-CKLF_proteins"/>
</dbReference>
<comment type="caution">
    <text evidence="8">The sequence shown here is derived from an EMBL/GenBank/DDBJ whole genome shotgun (WGS) entry which is preliminary data.</text>
</comment>
<evidence type="ECO:0000256" key="3">
    <source>
        <dbReference type="ARBA" id="ARBA00022989"/>
    </source>
</evidence>
<dbReference type="PANTHER" id="PTHR22776:SF45">
    <property type="entry name" value="CHEMOKINE-LIKE FACTOR"/>
    <property type="match status" value="1"/>
</dbReference>
<dbReference type="PROSITE" id="PS51225">
    <property type="entry name" value="MARVEL"/>
    <property type="match status" value="1"/>
</dbReference>
<dbReference type="AlphaFoldDB" id="A0A8T3D5A1"/>
<dbReference type="EMBL" id="JAERUA010000015">
    <property type="protein sequence ID" value="KAI1889895.1"/>
    <property type="molecule type" value="Genomic_DNA"/>
</dbReference>
<evidence type="ECO:0000256" key="6">
    <source>
        <dbReference type="SAM" id="Phobius"/>
    </source>
</evidence>
<comment type="subcellular location">
    <subcellularLocation>
        <location evidence="1">Membrane</location>
        <topology evidence="1">Multi-pass membrane protein</topology>
    </subcellularLocation>
</comment>
<evidence type="ECO:0000256" key="1">
    <source>
        <dbReference type="ARBA" id="ARBA00004141"/>
    </source>
</evidence>
<evidence type="ECO:0000256" key="2">
    <source>
        <dbReference type="ARBA" id="ARBA00022692"/>
    </source>
</evidence>
<reference evidence="8" key="1">
    <citation type="submission" date="2021-01" db="EMBL/GenBank/DDBJ databases">
        <authorList>
            <person name="Zahm M."/>
            <person name="Roques C."/>
            <person name="Cabau C."/>
            <person name="Klopp C."/>
            <person name="Donnadieu C."/>
            <person name="Jouanno E."/>
            <person name="Lampietro C."/>
            <person name="Louis A."/>
            <person name="Herpin A."/>
            <person name="Echchiki A."/>
            <person name="Berthelot C."/>
            <person name="Parey E."/>
            <person name="Roest-Crollius H."/>
            <person name="Braasch I."/>
            <person name="Postlethwait J."/>
            <person name="Bobe J."/>
            <person name="Montfort J."/>
            <person name="Bouchez O."/>
            <person name="Begum T."/>
            <person name="Mejri S."/>
            <person name="Adams A."/>
            <person name="Chen W.-J."/>
            <person name="Guiguen Y."/>
        </authorList>
    </citation>
    <scope>NUCLEOTIDE SEQUENCE</scope>
    <source>
        <tissue evidence="8">Blood</tissue>
    </source>
</reference>
<dbReference type="Proteomes" id="UP000829720">
    <property type="component" value="Unassembled WGS sequence"/>
</dbReference>
<dbReference type="GO" id="GO:0016020">
    <property type="term" value="C:membrane"/>
    <property type="evidence" value="ECO:0007669"/>
    <property type="project" value="UniProtKB-SubCell"/>
</dbReference>
<proteinExistence type="predicted"/>
<name>A0A8T3D5A1_9TELE</name>
<dbReference type="InterPro" id="IPR008253">
    <property type="entry name" value="Marvel"/>
</dbReference>
<feature type="transmembrane region" description="Helical" evidence="6">
    <location>
        <begin position="104"/>
        <end position="122"/>
    </location>
</feature>
<evidence type="ECO:0000256" key="5">
    <source>
        <dbReference type="PROSITE-ProRule" id="PRU00581"/>
    </source>
</evidence>
<evidence type="ECO:0000313" key="9">
    <source>
        <dbReference type="Proteomes" id="UP000829720"/>
    </source>
</evidence>
<feature type="domain" description="MARVEL" evidence="7">
    <location>
        <begin position="7"/>
        <end position="126"/>
    </location>
</feature>
<dbReference type="PANTHER" id="PTHR22776">
    <property type="entry name" value="MARVEL-CONTAINING POTENTIAL LIPID RAFT-ASSOCIATED PROTEIN"/>
    <property type="match status" value="1"/>
</dbReference>
<keyword evidence="9" id="KW-1185">Reference proteome</keyword>
<dbReference type="OrthoDB" id="5976667at2759"/>
<evidence type="ECO:0000259" key="7">
    <source>
        <dbReference type="PROSITE" id="PS51225"/>
    </source>
</evidence>
<gene>
    <name evidence="8" type="ORF">AGOR_G00167620</name>
</gene>
<keyword evidence="3 6" id="KW-1133">Transmembrane helix</keyword>
<feature type="transmembrane region" description="Helical" evidence="6">
    <location>
        <begin position="70"/>
        <end position="92"/>
    </location>
</feature>
<feature type="transmembrane region" description="Helical" evidence="6">
    <location>
        <begin position="39"/>
        <end position="58"/>
    </location>
</feature>
<accession>A0A8T3D5A1</accession>